<feature type="domain" description="Smr" evidence="1">
    <location>
        <begin position="119"/>
        <end position="182"/>
    </location>
</feature>
<evidence type="ECO:0000259" key="1">
    <source>
        <dbReference type="PROSITE" id="PS50828"/>
    </source>
</evidence>
<keyword evidence="3" id="KW-1185">Reference proteome</keyword>
<dbReference type="EMBL" id="JBHUPC010000012">
    <property type="protein sequence ID" value="MFD2891253.1"/>
    <property type="molecule type" value="Genomic_DNA"/>
</dbReference>
<sequence>MKHNLSVGDKVSVLDEAIDGTVIKVDRDQITIESTHGFVMTYFVNELIKENKMSDLVNSFSFKSLSDVMKEKSEPKKRSFVKEKHSKKDEFVLEVDLHIEKLVPSTRGLSNFDMLNIQMDTVKRQLEFAIKNRMQKMVFIHGVGEGVLKSELEFLLSRYDEVVFQEASFQKYGFGATEVYVKQNPNR</sequence>
<accession>A0ABW5YL25</accession>
<proteinExistence type="predicted"/>
<comment type="caution">
    <text evidence="2">The sequence shown here is derived from an EMBL/GenBank/DDBJ whole genome shotgun (WGS) entry which is preliminary data.</text>
</comment>
<dbReference type="Proteomes" id="UP001597534">
    <property type="component" value="Unassembled WGS sequence"/>
</dbReference>
<organism evidence="2 3">
    <name type="scientific">Flavobacterium chuncheonense</name>
    <dbReference type="NCBI Taxonomy" id="2026653"/>
    <lineage>
        <taxon>Bacteria</taxon>
        <taxon>Pseudomonadati</taxon>
        <taxon>Bacteroidota</taxon>
        <taxon>Flavobacteriia</taxon>
        <taxon>Flavobacteriales</taxon>
        <taxon>Flavobacteriaceae</taxon>
        <taxon>Flavobacterium</taxon>
    </lineage>
</organism>
<dbReference type="Gene3D" id="3.30.1370.110">
    <property type="match status" value="1"/>
</dbReference>
<evidence type="ECO:0000313" key="2">
    <source>
        <dbReference type="EMBL" id="MFD2891253.1"/>
    </source>
</evidence>
<dbReference type="InterPro" id="IPR036063">
    <property type="entry name" value="Smr_dom_sf"/>
</dbReference>
<dbReference type="InterPro" id="IPR002625">
    <property type="entry name" value="Smr_dom"/>
</dbReference>
<gene>
    <name evidence="2" type="ORF">ACFS5J_04410</name>
</gene>
<dbReference type="RefSeq" id="WP_379811471.1">
    <property type="nucleotide sequence ID" value="NZ_JBHUPC010000012.1"/>
</dbReference>
<evidence type="ECO:0000313" key="3">
    <source>
        <dbReference type="Proteomes" id="UP001597534"/>
    </source>
</evidence>
<protein>
    <submittedName>
        <fullName evidence="2">Smr/MutS family protein</fullName>
    </submittedName>
</protein>
<dbReference type="Pfam" id="PF01713">
    <property type="entry name" value="Smr"/>
    <property type="match status" value="1"/>
</dbReference>
<name>A0ABW5YL25_9FLAO</name>
<reference evidence="3" key="1">
    <citation type="journal article" date="2019" name="Int. J. Syst. Evol. Microbiol.">
        <title>The Global Catalogue of Microorganisms (GCM) 10K type strain sequencing project: providing services to taxonomists for standard genome sequencing and annotation.</title>
        <authorList>
            <consortium name="The Broad Institute Genomics Platform"/>
            <consortium name="The Broad Institute Genome Sequencing Center for Infectious Disease"/>
            <person name="Wu L."/>
            <person name="Ma J."/>
        </authorList>
    </citation>
    <scope>NUCLEOTIDE SEQUENCE [LARGE SCALE GENOMIC DNA]</scope>
    <source>
        <strain evidence="3">KCTC 22671</strain>
    </source>
</reference>
<dbReference type="PROSITE" id="PS50828">
    <property type="entry name" value="SMR"/>
    <property type="match status" value="1"/>
</dbReference>